<reference evidence="9 10" key="1">
    <citation type="submission" date="2018-04" db="EMBL/GenBank/DDBJ databases">
        <title>Novel species isolated from glacier.</title>
        <authorList>
            <person name="Liu Q."/>
            <person name="Xin Y.-H."/>
        </authorList>
    </citation>
    <scope>NUCLEOTIDE SEQUENCE [LARGE SCALE GENOMIC DNA]</scope>
    <source>
        <strain evidence="9 10">GT1R17</strain>
    </source>
</reference>
<keyword evidence="5" id="KW-0201">Cytochrome c-type biogenesis</keyword>
<feature type="chain" id="PRO_5015369607" description="Cytochrome c-type biogenesis protein" evidence="7">
    <location>
        <begin position="21"/>
        <end position="148"/>
    </location>
</feature>
<feature type="domain" description="CcmH/CycL/Ccl2/NrfF N-terminal" evidence="8">
    <location>
        <begin position="6"/>
        <end position="142"/>
    </location>
</feature>
<keyword evidence="4 7" id="KW-0732">Signal</keyword>
<feature type="transmembrane region" description="Helical" evidence="7">
    <location>
        <begin position="102"/>
        <end position="122"/>
    </location>
</feature>
<dbReference type="InterPro" id="IPR038297">
    <property type="entry name" value="CcmH/CycL/NrfF/Ccl2_sf"/>
</dbReference>
<keyword evidence="7" id="KW-0472">Membrane</keyword>
<dbReference type="GO" id="GO:0046872">
    <property type="term" value="F:metal ion binding"/>
    <property type="evidence" value="ECO:0007669"/>
    <property type="project" value="UniProtKB-KW"/>
</dbReference>
<evidence type="ECO:0000256" key="5">
    <source>
        <dbReference type="ARBA" id="ARBA00022748"/>
    </source>
</evidence>
<name>A0A2T5MHB2_9GAMM</name>
<evidence type="ECO:0000256" key="1">
    <source>
        <dbReference type="ARBA" id="ARBA00010342"/>
    </source>
</evidence>
<dbReference type="PANTHER" id="PTHR47870:SF1">
    <property type="entry name" value="CYTOCHROME C-TYPE BIOGENESIS PROTEIN CCMH"/>
    <property type="match status" value="1"/>
</dbReference>
<dbReference type="InterPro" id="IPR005616">
    <property type="entry name" value="CcmH/CycL/Ccl2/NrfF_N"/>
</dbReference>
<evidence type="ECO:0000313" key="10">
    <source>
        <dbReference type="Proteomes" id="UP000244248"/>
    </source>
</evidence>
<dbReference type="Proteomes" id="UP000244248">
    <property type="component" value="Unassembled WGS sequence"/>
</dbReference>
<keyword evidence="6 7" id="KW-0408">Iron</keyword>
<organism evidence="9 10">
    <name type="scientific">Stenotrophobium rhamnosiphilum</name>
    <dbReference type="NCBI Taxonomy" id="2029166"/>
    <lineage>
        <taxon>Bacteria</taxon>
        <taxon>Pseudomonadati</taxon>
        <taxon>Pseudomonadota</taxon>
        <taxon>Gammaproteobacteria</taxon>
        <taxon>Nevskiales</taxon>
        <taxon>Nevskiaceae</taxon>
        <taxon>Stenotrophobium</taxon>
    </lineage>
</organism>
<comment type="caution">
    <text evidence="9">The sequence shown here is derived from an EMBL/GenBank/DDBJ whole genome shotgun (WGS) entry which is preliminary data.</text>
</comment>
<dbReference type="OrthoDB" id="9804975at2"/>
<dbReference type="InterPro" id="IPR051263">
    <property type="entry name" value="C-type_cytochrome_biogenesis"/>
</dbReference>
<dbReference type="RefSeq" id="WP_107939157.1">
    <property type="nucleotide sequence ID" value="NZ_QANS01000002.1"/>
</dbReference>
<dbReference type="GO" id="GO:0005886">
    <property type="term" value="C:plasma membrane"/>
    <property type="evidence" value="ECO:0007669"/>
    <property type="project" value="TreeGrafter"/>
</dbReference>
<protein>
    <recommendedName>
        <fullName evidence="7">Cytochrome c-type biogenesis protein</fullName>
    </recommendedName>
</protein>
<evidence type="ECO:0000313" key="9">
    <source>
        <dbReference type="EMBL" id="PTU31968.1"/>
    </source>
</evidence>
<comment type="similarity">
    <text evidence="1 7">Belongs to the CcmH/CycL/Ccl2/NrfF family.</text>
</comment>
<comment type="function">
    <text evidence="7">Possible subunit of a heme lyase.</text>
</comment>
<dbReference type="Gene3D" id="1.10.8.640">
    <property type="entry name" value="Cytochrome C biogenesis protein"/>
    <property type="match status" value="1"/>
</dbReference>
<proteinExistence type="inferred from homology"/>
<accession>A0A2T5MHB2</accession>
<keyword evidence="7" id="KW-1133">Transmembrane helix</keyword>
<keyword evidence="7" id="KW-0812">Transmembrane</keyword>
<keyword evidence="3 7" id="KW-0479">Metal-binding</keyword>
<dbReference type="FunFam" id="1.10.8.640:FF:000001">
    <property type="entry name" value="Cytochrome c-type biogenesis protein"/>
    <property type="match status" value="1"/>
</dbReference>
<evidence type="ECO:0000256" key="2">
    <source>
        <dbReference type="ARBA" id="ARBA00022617"/>
    </source>
</evidence>
<dbReference type="PANTHER" id="PTHR47870">
    <property type="entry name" value="CYTOCHROME C-TYPE BIOGENESIS PROTEIN CCMH"/>
    <property type="match status" value="1"/>
</dbReference>
<evidence type="ECO:0000256" key="3">
    <source>
        <dbReference type="ARBA" id="ARBA00022723"/>
    </source>
</evidence>
<dbReference type="CDD" id="cd16378">
    <property type="entry name" value="CcmH_N"/>
    <property type="match status" value="1"/>
</dbReference>
<sequence length="148" mass="16793">MRTLFLLLALLPSIAGATMAADVAGMDTSQEARYRTLIHELRCLVCQNQNIADSDAPLANDLRHQVRRQILAGESNQEIMDYLTQRYGDFVLYNPPFKMITLLLWLGPAVLVLLALVMAYLFTRRTRKPSTATALDEEKLRKLLDENK</sequence>
<gene>
    <name evidence="9" type="ORF">CJD38_04600</name>
</gene>
<keyword evidence="10" id="KW-1185">Reference proteome</keyword>
<dbReference type="GO" id="GO:0017004">
    <property type="term" value="P:cytochrome complex assembly"/>
    <property type="evidence" value="ECO:0007669"/>
    <property type="project" value="UniProtKB-KW"/>
</dbReference>
<evidence type="ECO:0000256" key="6">
    <source>
        <dbReference type="ARBA" id="ARBA00023004"/>
    </source>
</evidence>
<feature type="signal peptide" evidence="7">
    <location>
        <begin position="1"/>
        <end position="20"/>
    </location>
</feature>
<dbReference type="Pfam" id="PF03918">
    <property type="entry name" value="CcmH"/>
    <property type="match status" value="1"/>
</dbReference>
<evidence type="ECO:0000259" key="8">
    <source>
        <dbReference type="Pfam" id="PF03918"/>
    </source>
</evidence>
<dbReference type="AlphaFoldDB" id="A0A2T5MHB2"/>
<evidence type="ECO:0000256" key="7">
    <source>
        <dbReference type="RuleBase" id="RU364112"/>
    </source>
</evidence>
<keyword evidence="2 7" id="KW-0349">Heme</keyword>
<evidence type="ECO:0000256" key="4">
    <source>
        <dbReference type="ARBA" id="ARBA00022729"/>
    </source>
</evidence>
<dbReference type="EMBL" id="QANS01000002">
    <property type="protein sequence ID" value="PTU31968.1"/>
    <property type="molecule type" value="Genomic_DNA"/>
</dbReference>